<comment type="similarity">
    <text evidence="1 3">Belongs to the gamma-glutamylcyclotransferase family.</text>
</comment>
<dbReference type="InterPro" id="IPR039126">
    <property type="entry name" value="GGACT"/>
</dbReference>
<gene>
    <name evidence="5" type="ordered locus">PERMA_0889</name>
</gene>
<dbReference type="HOGENOM" id="CLU_083466_5_0_0"/>
<evidence type="ECO:0000313" key="5">
    <source>
        <dbReference type="EMBL" id="ACO03901.1"/>
    </source>
</evidence>
<evidence type="ECO:0000256" key="3">
    <source>
        <dbReference type="RuleBase" id="RU367036"/>
    </source>
</evidence>
<dbReference type="eggNOG" id="COG2105">
    <property type="taxonomic scope" value="Bacteria"/>
</dbReference>
<reference evidence="5 6" key="1">
    <citation type="journal article" date="2009" name="J. Bacteriol.">
        <title>Complete and draft genome sequences of six members of the Aquificales.</title>
        <authorList>
            <person name="Reysenbach A.L."/>
            <person name="Hamamura N."/>
            <person name="Podar M."/>
            <person name="Griffiths E."/>
            <person name="Ferreira S."/>
            <person name="Hochstein R."/>
            <person name="Heidelberg J."/>
            <person name="Johnson J."/>
            <person name="Mead D."/>
            <person name="Pohorille A."/>
            <person name="Sarmiento M."/>
            <person name="Schweighofer K."/>
            <person name="Seshadri R."/>
            <person name="Voytek M.A."/>
        </authorList>
    </citation>
    <scope>NUCLEOTIDE SEQUENCE [LARGE SCALE GENOMIC DNA]</scope>
    <source>
        <strain evidence="6">DSM 14350 / EX-H1</strain>
    </source>
</reference>
<dbReference type="PANTHER" id="PTHR12510">
    <property type="entry name" value="TROPONIN C-AKIN-1 PROTEIN"/>
    <property type="match status" value="1"/>
</dbReference>
<dbReference type="SUPFAM" id="SSF110857">
    <property type="entry name" value="Gamma-glutamyl cyclotransferase-like"/>
    <property type="match status" value="1"/>
</dbReference>
<dbReference type="OrthoDB" id="8538589at2"/>
<dbReference type="Pfam" id="PF06094">
    <property type="entry name" value="GGACT"/>
    <property type="match status" value="1"/>
</dbReference>
<dbReference type="InterPro" id="IPR036568">
    <property type="entry name" value="GGCT-like_sf"/>
</dbReference>
<accession>C0QPS9</accession>
<dbReference type="PaxDb" id="123214-PERMA_0889"/>
<keyword evidence="6" id="KW-1185">Reference proteome</keyword>
<dbReference type="KEGG" id="pmx:PERMA_0889"/>
<evidence type="ECO:0000259" key="4">
    <source>
        <dbReference type="Pfam" id="PF06094"/>
    </source>
</evidence>
<dbReference type="GO" id="GO:0061929">
    <property type="term" value="F:gamma-glutamylaminecyclotransferase activity"/>
    <property type="evidence" value="ECO:0007669"/>
    <property type="project" value="InterPro"/>
</dbReference>
<sequence length="114" mass="13456">MTDHLFVYGTLKRGYRLHHYLKNSRFVSEGFVKGYRMYLVSWYPAVVKGDGIVYGEVYKIDERTLKIIDRVEDEGSLYVREIENVETEKGIIPCYIYIYRGKVEGLKEIKSGRF</sequence>
<evidence type="ECO:0000256" key="1">
    <source>
        <dbReference type="ARBA" id="ARBA00008861"/>
    </source>
</evidence>
<protein>
    <recommendedName>
        <fullName evidence="3">Gamma-glutamylcyclotransferase family protein</fullName>
    </recommendedName>
</protein>
<dbReference type="STRING" id="123214.PERMA_0889"/>
<dbReference type="Proteomes" id="UP000001366">
    <property type="component" value="Chromosome"/>
</dbReference>
<organism evidence="5 6">
    <name type="scientific">Persephonella marina (strain DSM 14350 / EX-H1)</name>
    <dbReference type="NCBI Taxonomy" id="123214"/>
    <lineage>
        <taxon>Bacteria</taxon>
        <taxon>Pseudomonadati</taxon>
        <taxon>Aquificota</taxon>
        <taxon>Aquificia</taxon>
        <taxon>Aquificales</taxon>
        <taxon>Hydrogenothermaceae</taxon>
        <taxon>Persephonella</taxon>
    </lineage>
</organism>
<feature type="active site" description="Proton acceptor" evidence="2">
    <location>
        <position position="72"/>
    </location>
</feature>
<evidence type="ECO:0000313" key="6">
    <source>
        <dbReference type="Proteomes" id="UP000001366"/>
    </source>
</evidence>
<evidence type="ECO:0000256" key="2">
    <source>
        <dbReference type="PIRSR" id="PIRSR639126-1"/>
    </source>
</evidence>
<proteinExistence type="inferred from homology"/>
<dbReference type="InterPro" id="IPR013024">
    <property type="entry name" value="GGCT-like"/>
</dbReference>
<name>C0QPS9_PERMH</name>
<dbReference type="AlphaFoldDB" id="C0QPS9"/>
<dbReference type="PANTHER" id="PTHR12510:SF4">
    <property type="entry name" value="GAMMA-GLUTAMYLAMINECYCLOTRANSFERASE"/>
    <property type="match status" value="1"/>
</dbReference>
<dbReference type="Gene3D" id="3.10.490.10">
    <property type="entry name" value="Gamma-glutamyl cyclotransferase-like"/>
    <property type="match status" value="1"/>
</dbReference>
<dbReference type="InterPro" id="IPR009288">
    <property type="entry name" value="AIG2-like_dom"/>
</dbReference>
<feature type="domain" description="Gamma-glutamylcyclotransferase AIG2-like" evidence="4">
    <location>
        <begin position="5"/>
        <end position="113"/>
    </location>
</feature>
<dbReference type="GO" id="GO:0005829">
    <property type="term" value="C:cytosol"/>
    <property type="evidence" value="ECO:0007669"/>
    <property type="project" value="TreeGrafter"/>
</dbReference>
<dbReference type="RefSeq" id="WP_012676140.1">
    <property type="nucleotide sequence ID" value="NC_012440.1"/>
</dbReference>
<dbReference type="CDD" id="cd06661">
    <property type="entry name" value="GGCT_like"/>
    <property type="match status" value="1"/>
</dbReference>
<dbReference type="EMBL" id="CP001230">
    <property type="protein sequence ID" value="ACO03901.1"/>
    <property type="molecule type" value="Genomic_DNA"/>
</dbReference>